<name>A0AAD9KZZ5_RIDPI</name>
<feature type="transmembrane region" description="Helical" evidence="1">
    <location>
        <begin position="176"/>
        <end position="198"/>
    </location>
</feature>
<organism evidence="2 3">
    <name type="scientific">Ridgeia piscesae</name>
    <name type="common">Tubeworm</name>
    <dbReference type="NCBI Taxonomy" id="27915"/>
    <lineage>
        <taxon>Eukaryota</taxon>
        <taxon>Metazoa</taxon>
        <taxon>Spiralia</taxon>
        <taxon>Lophotrochozoa</taxon>
        <taxon>Annelida</taxon>
        <taxon>Polychaeta</taxon>
        <taxon>Sedentaria</taxon>
        <taxon>Canalipalpata</taxon>
        <taxon>Sabellida</taxon>
        <taxon>Siboglinidae</taxon>
        <taxon>Ridgeia</taxon>
    </lineage>
</organism>
<keyword evidence="1" id="KW-0472">Membrane</keyword>
<sequence length="450" mass="49863">MHPVASDFGIKSTSECSDPPPGGDVGGGFLHDCLPFAVASTLTVAIATFNLISDWLAYRALLRLDIPAHARAFYNRTCVGDTTSLDLPCGVRQLPDLYFAFCVAASLAYCVSLARHGAAFRRQRKNFIDRMDGVPLKRPMWDRHGDEVMLLVTLVVEDLPVSCVLLALQVAISCDFYLPLGGAVFVLSVAGTCASVAWKLVRVAWKARHARRRAPRAASGALLVATLAVVALNLTLVTSGGRHGVPERLLDTRLFDKVAIDRWVDSHYVAFAHTVDVPTEPRDTWSRRHDACGDVISIVAVGDVLHTPNTVVERHLACDQQHMSFRSYFHRHHQKRARHRGDQCAVVFRFLYSTRRRTIYYNYGYRFGRSPAAVCGPPRTDGLDVSAESHEVDDNNVTGNTEVTTFSPADEDSPFVGRLVFCQSRHRWDSNVCSFDLVLDRTLLPVSLCP</sequence>
<dbReference type="Proteomes" id="UP001209878">
    <property type="component" value="Unassembled WGS sequence"/>
</dbReference>
<evidence type="ECO:0000256" key="1">
    <source>
        <dbReference type="SAM" id="Phobius"/>
    </source>
</evidence>
<proteinExistence type="predicted"/>
<gene>
    <name evidence="2" type="ORF">NP493_443g02022</name>
</gene>
<accession>A0AAD9KZZ5</accession>
<feature type="transmembrane region" description="Helical" evidence="1">
    <location>
        <begin position="97"/>
        <end position="114"/>
    </location>
</feature>
<evidence type="ECO:0000313" key="3">
    <source>
        <dbReference type="Proteomes" id="UP001209878"/>
    </source>
</evidence>
<protein>
    <submittedName>
        <fullName evidence="2">Uncharacterized protein</fullName>
    </submittedName>
</protein>
<evidence type="ECO:0000313" key="2">
    <source>
        <dbReference type="EMBL" id="KAK2180425.1"/>
    </source>
</evidence>
<keyword evidence="1" id="KW-0812">Transmembrane</keyword>
<reference evidence="2" key="1">
    <citation type="journal article" date="2023" name="Mol. Biol. Evol.">
        <title>Third-Generation Sequencing Reveals the Adaptive Role of the Epigenome in Three Deep-Sea Polychaetes.</title>
        <authorList>
            <person name="Perez M."/>
            <person name="Aroh O."/>
            <person name="Sun Y."/>
            <person name="Lan Y."/>
            <person name="Juniper S.K."/>
            <person name="Young C.R."/>
            <person name="Angers B."/>
            <person name="Qian P.Y."/>
        </authorList>
    </citation>
    <scope>NUCLEOTIDE SEQUENCE</scope>
    <source>
        <strain evidence="2">R07B-5</strain>
    </source>
</reference>
<keyword evidence="1" id="KW-1133">Transmembrane helix</keyword>
<comment type="caution">
    <text evidence="2">The sequence shown here is derived from an EMBL/GenBank/DDBJ whole genome shotgun (WGS) entry which is preliminary data.</text>
</comment>
<keyword evidence="3" id="KW-1185">Reference proteome</keyword>
<feature type="transmembrane region" description="Helical" evidence="1">
    <location>
        <begin position="148"/>
        <end position="170"/>
    </location>
</feature>
<feature type="transmembrane region" description="Helical" evidence="1">
    <location>
        <begin position="218"/>
        <end position="237"/>
    </location>
</feature>
<dbReference type="AlphaFoldDB" id="A0AAD9KZZ5"/>
<dbReference type="EMBL" id="JAODUO010000443">
    <property type="protein sequence ID" value="KAK2180425.1"/>
    <property type="molecule type" value="Genomic_DNA"/>
</dbReference>